<organism evidence="1 2">
    <name type="scientific">Zizania palustris</name>
    <name type="common">Northern wild rice</name>
    <dbReference type="NCBI Taxonomy" id="103762"/>
    <lineage>
        <taxon>Eukaryota</taxon>
        <taxon>Viridiplantae</taxon>
        <taxon>Streptophyta</taxon>
        <taxon>Embryophyta</taxon>
        <taxon>Tracheophyta</taxon>
        <taxon>Spermatophyta</taxon>
        <taxon>Magnoliopsida</taxon>
        <taxon>Liliopsida</taxon>
        <taxon>Poales</taxon>
        <taxon>Poaceae</taxon>
        <taxon>BOP clade</taxon>
        <taxon>Oryzoideae</taxon>
        <taxon>Oryzeae</taxon>
        <taxon>Zizaniinae</taxon>
        <taxon>Zizania</taxon>
    </lineage>
</organism>
<reference evidence="1" key="1">
    <citation type="journal article" date="2021" name="bioRxiv">
        <title>Whole Genome Assembly and Annotation of Northern Wild Rice, Zizania palustris L., Supports a Whole Genome Duplication in the Zizania Genus.</title>
        <authorList>
            <person name="Haas M."/>
            <person name="Kono T."/>
            <person name="Macchietto M."/>
            <person name="Millas R."/>
            <person name="McGilp L."/>
            <person name="Shao M."/>
            <person name="Duquette J."/>
            <person name="Hirsch C.N."/>
            <person name="Kimball J."/>
        </authorList>
    </citation>
    <scope>NUCLEOTIDE SEQUENCE</scope>
    <source>
        <tissue evidence="1">Fresh leaf tissue</tissue>
    </source>
</reference>
<proteinExistence type="predicted"/>
<accession>A0A8J5SMP0</accession>
<evidence type="ECO:0000313" key="2">
    <source>
        <dbReference type="Proteomes" id="UP000729402"/>
    </source>
</evidence>
<sequence>MSLSGRFSGESSGDCSSFACQGNASPEIVAWFPRLQPILECSAEDPVCQSPPRVKEAVDGGVCEVSDHSLGGETTKVFAHAWNDDASRWFWVPRGATLSASTLGFPARSDEVRRFGASATKIRRSNPRFVDSRSFSQVVAGTMEQPWRDDRLGAKRRLPDRDAACGGLLDSGFGRDDFHSRRNIDWDEWKKEEQRDSRQRAQ</sequence>
<dbReference type="AlphaFoldDB" id="A0A8J5SMP0"/>
<evidence type="ECO:0000313" key="1">
    <source>
        <dbReference type="EMBL" id="KAG8076805.1"/>
    </source>
</evidence>
<dbReference type="Proteomes" id="UP000729402">
    <property type="component" value="Unassembled WGS sequence"/>
</dbReference>
<dbReference type="EMBL" id="JAAALK010000283">
    <property type="protein sequence ID" value="KAG8076805.1"/>
    <property type="molecule type" value="Genomic_DNA"/>
</dbReference>
<gene>
    <name evidence="1" type="ORF">GUJ93_ZPchr0006g44185</name>
</gene>
<protein>
    <submittedName>
        <fullName evidence="1">Uncharacterized protein</fullName>
    </submittedName>
</protein>
<keyword evidence="2" id="KW-1185">Reference proteome</keyword>
<reference evidence="1" key="2">
    <citation type="submission" date="2021-02" db="EMBL/GenBank/DDBJ databases">
        <authorList>
            <person name="Kimball J.A."/>
            <person name="Haas M.W."/>
            <person name="Macchietto M."/>
            <person name="Kono T."/>
            <person name="Duquette J."/>
            <person name="Shao M."/>
        </authorList>
    </citation>
    <scope>NUCLEOTIDE SEQUENCE</scope>
    <source>
        <tissue evidence="1">Fresh leaf tissue</tissue>
    </source>
</reference>
<comment type="caution">
    <text evidence="1">The sequence shown here is derived from an EMBL/GenBank/DDBJ whole genome shotgun (WGS) entry which is preliminary data.</text>
</comment>
<name>A0A8J5SMP0_ZIZPA</name>